<sequence length="55" mass="6316">MADRGFSYDTDYPAPEMVSEVAKVLAWQVDKSAWDQIIETYKSVLSFCEGEFTLF</sequence>
<gene>
    <name evidence="1" type="ORF">E2C01_093568</name>
</gene>
<dbReference type="AlphaFoldDB" id="A0A5B7JJH6"/>
<keyword evidence="2" id="KW-1185">Reference proteome</keyword>
<comment type="caution">
    <text evidence="1">The sequence shown here is derived from an EMBL/GenBank/DDBJ whole genome shotgun (WGS) entry which is preliminary data.</text>
</comment>
<organism evidence="1 2">
    <name type="scientific">Portunus trituberculatus</name>
    <name type="common">Swimming crab</name>
    <name type="synonym">Neptunus trituberculatus</name>
    <dbReference type="NCBI Taxonomy" id="210409"/>
    <lineage>
        <taxon>Eukaryota</taxon>
        <taxon>Metazoa</taxon>
        <taxon>Ecdysozoa</taxon>
        <taxon>Arthropoda</taxon>
        <taxon>Crustacea</taxon>
        <taxon>Multicrustacea</taxon>
        <taxon>Malacostraca</taxon>
        <taxon>Eumalacostraca</taxon>
        <taxon>Eucarida</taxon>
        <taxon>Decapoda</taxon>
        <taxon>Pleocyemata</taxon>
        <taxon>Brachyura</taxon>
        <taxon>Eubrachyura</taxon>
        <taxon>Portunoidea</taxon>
        <taxon>Portunidae</taxon>
        <taxon>Portuninae</taxon>
        <taxon>Portunus</taxon>
    </lineage>
</organism>
<proteinExistence type="predicted"/>
<accession>A0A5B7JJH6</accession>
<dbReference type="Proteomes" id="UP000324222">
    <property type="component" value="Unassembled WGS sequence"/>
</dbReference>
<evidence type="ECO:0000313" key="2">
    <source>
        <dbReference type="Proteomes" id="UP000324222"/>
    </source>
</evidence>
<reference evidence="1 2" key="1">
    <citation type="submission" date="2019-05" db="EMBL/GenBank/DDBJ databases">
        <title>Another draft genome of Portunus trituberculatus and its Hox gene families provides insights of decapod evolution.</title>
        <authorList>
            <person name="Jeong J.-H."/>
            <person name="Song I."/>
            <person name="Kim S."/>
            <person name="Choi T."/>
            <person name="Kim D."/>
            <person name="Ryu S."/>
            <person name="Kim W."/>
        </authorList>
    </citation>
    <scope>NUCLEOTIDE SEQUENCE [LARGE SCALE GENOMIC DNA]</scope>
    <source>
        <tissue evidence="1">Muscle</tissue>
    </source>
</reference>
<protein>
    <submittedName>
        <fullName evidence="1">Uncharacterized protein</fullName>
    </submittedName>
</protein>
<dbReference type="EMBL" id="VSRR010113067">
    <property type="protein sequence ID" value="MPC98211.1"/>
    <property type="molecule type" value="Genomic_DNA"/>
</dbReference>
<name>A0A5B7JJH6_PORTR</name>
<evidence type="ECO:0000313" key="1">
    <source>
        <dbReference type="EMBL" id="MPC98211.1"/>
    </source>
</evidence>